<accession>A0A1V6Q0F5</accession>
<name>A0A1V6Q0F5_9EURO</name>
<dbReference type="EMBL" id="MDYN01000021">
    <property type="protein sequence ID" value="OQD82537.1"/>
    <property type="molecule type" value="Genomic_DNA"/>
</dbReference>
<gene>
    <name evidence="1" type="ORF">PENANT_c021G07852</name>
</gene>
<dbReference type="AlphaFoldDB" id="A0A1V6Q0F5"/>
<sequence length="248" mass="26904">MVDHHDGIPAKKSYVWITVNHLLRPGTDEVAFRGQSRIANDQLLGSAFDQVRIIHALKTMPPAYVSDLLQPSSSLRLLGKGQPQTVKGKFRFSAWEPNPVSFLSSSYGASNGSLTILSVNMEFQLTHDEPLPTINRISRKLLAQTATHTVPFRESSAGPVCKSKKKAETHSVRLSDLKLSPVQWVQHGLATVIGRETQALVARAEDCGNGSKNCIDTATIEVPIMSPQHESLAPENPAAGEPLSSLAP</sequence>
<protein>
    <submittedName>
        <fullName evidence="1">Uncharacterized protein</fullName>
    </submittedName>
</protein>
<evidence type="ECO:0000313" key="1">
    <source>
        <dbReference type="EMBL" id="OQD82537.1"/>
    </source>
</evidence>
<dbReference type="Proteomes" id="UP000191672">
    <property type="component" value="Unassembled WGS sequence"/>
</dbReference>
<keyword evidence="2" id="KW-1185">Reference proteome</keyword>
<evidence type="ECO:0000313" key="2">
    <source>
        <dbReference type="Proteomes" id="UP000191672"/>
    </source>
</evidence>
<organism evidence="1 2">
    <name type="scientific">Penicillium antarcticum</name>
    <dbReference type="NCBI Taxonomy" id="416450"/>
    <lineage>
        <taxon>Eukaryota</taxon>
        <taxon>Fungi</taxon>
        <taxon>Dikarya</taxon>
        <taxon>Ascomycota</taxon>
        <taxon>Pezizomycotina</taxon>
        <taxon>Eurotiomycetes</taxon>
        <taxon>Eurotiomycetidae</taxon>
        <taxon>Eurotiales</taxon>
        <taxon>Aspergillaceae</taxon>
        <taxon>Penicillium</taxon>
    </lineage>
</organism>
<proteinExistence type="predicted"/>
<reference evidence="2" key="1">
    <citation type="journal article" date="2017" name="Nat. Microbiol.">
        <title>Global analysis of biosynthetic gene clusters reveals vast potential of secondary metabolite production in Penicillium species.</title>
        <authorList>
            <person name="Nielsen J.C."/>
            <person name="Grijseels S."/>
            <person name="Prigent S."/>
            <person name="Ji B."/>
            <person name="Dainat J."/>
            <person name="Nielsen K.F."/>
            <person name="Frisvad J.C."/>
            <person name="Workman M."/>
            <person name="Nielsen J."/>
        </authorList>
    </citation>
    <scope>NUCLEOTIDE SEQUENCE [LARGE SCALE GENOMIC DNA]</scope>
    <source>
        <strain evidence="2">IBT 31811</strain>
    </source>
</reference>
<comment type="caution">
    <text evidence="1">The sequence shown here is derived from an EMBL/GenBank/DDBJ whole genome shotgun (WGS) entry which is preliminary data.</text>
</comment>